<proteinExistence type="predicted"/>
<sequence length="87" mass="10026">MDRLQLTILLMHLLRIIMLDIQGKTIHNRLSTHLQAKTINILDSQLDKCHLLVPKVLHPLHKVMAMDISHHHSSHEMSSSEFNYAAT</sequence>
<evidence type="ECO:0000313" key="2">
    <source>
        <dbReference type="EMBL" id="NOV49924.1"/>
    </source>
</evidence>
<dbReference type="EMBL" id="GIIL01006198">
    <property type="protein sequence ID" value="NOV49924.1"/>
    <property type="molecule type" value="Transcribed_RNA"/>
</dbReference>
<name>A0A6M2DVE9_XENCH</name>
<feature type="chain" id="PRO_5026653270" evidence="1">
    <location>
        <begin position="24"/>
        <end position="87"/>
    </location>
</feature>
<organism evidence="2">
    <name type="scientific">Xenopsylla cheopis</name>
    <name type="common">Oriental rat flea</name>
    <name type="synonym">Pulex cheopis</name>
    <dbReference type="NCBI Taxonomy" id="163159"/>
    <lineage>
        <taxon>Eukaryota</taxon>
        <taxon>Metazoa</taxon>
        <taxon>Ecdysozoa</taxon>
        <taxon>Arthropoda</taxon>
        <taxon>Hexapoda</taxon>
        <taxon>Insecta</taxon>
        <taxon>Pterygota</taxon>
        <taxon>Neoptera</taxon>
        <taxon>Endopterygota</taxon>
        <taxon>Siphonaptera</taxon>
        <taxon>Pulicidae</taxon>
        <taxon>Xenopsyllinae</taxon>
        <taxon>Xenopsylla</taxon>
    </lineage>
</organism>
<accession>A0A6M2DVE9</accession>
<feature type="signal peptide" evidence="1">
    <location>
        <begin position="1"/>
        <end position="23"/>
    </location>
</feature>
<evidence type="ECO:0000256" key="1">
    <source>
        <dbReference type="SAM" id="SignalP"/>
    </source>
</evidence>
<reference evidence="2" key="1">
    <citation type="submission" date="2020-03" db="EMBL/GenBank/DDBJ databases">
        <title>Transcriptomic Profiling of the Digestive Tract of the Rat Flea, Xenopsylla cheopis, Following Blood Feeding and Infection with Yersinia pestis.</title>
        <authorList>
            <person name="Bland D.M."/>
            <person name="Martens C.A."/>
            <person name="Virtaneva K."/>
            <person name="Kanakabandi K."/>
            <person name="Long D."/>
            <person name="Rosenke R."/>
            <person name="Saturday G.A."/>
            <person name="Hoyt F.H."/>
            <person name="Bruno D.P."/>
            <person name="Ribeiro J.M.C."/>
            <person name="Hinnebusch J."/>
        </authorList>
    </citation>
    <scope>NUCLEOTIDE SEQUENCE</scope>
</reference>
<keyword evidence="1" id="KW-0732">Signal</keyword>
<protein>
    <submittedName>
        <fullName evidence="2">Putative secreted protein</fullName>
    </submittedName>
</protein>
<dbReference type="AlphaFoldDB" id="A0A6M2DVE9"/>